<name>A0A7Z2G5E8_9BURK</name>
<accession>A0A7Z2G5E8</accession>
<dbReference type="PRINTS" id="PR00719">
    <property type="entry name" value="LMWPTPASE"/>
</dbReference>
<feature type="active site" evidence="6">
    <location>
        <position position="15"/>
    </location>
</feature>
<dbReference type="EC" id="3.1.3.48" evidence="2"/>
<dbReference type="RefSeq" id="WP_158758610.1">
    <property type="nucleotide sequence ID" value="NZ_CP046909.1"/>
</dbReference>
<dbReference type="PANTHER" id="PTHR11717:SF31">
    <property type="entry name" value="LOW MOLECULAR WEIGHT PROTEIN-TYROSINE-PHOSPHATASE ETP-RELATED"/>
    <property type="match status" value="1"/>
</dbReference>
<dbReference type="SUPFAM" id="SSF52788">
    <property type="entry name" value="Phosphotyrosine protein phosphatases I"/>
    <property type="match status" value="1"/>
</dbReference>
<dbReference type="KEGG" id="pacp:FAZ97_11915"/>
<evidence type="ECO:0000256" key="4">
    <source>
        <dbReference type="ARBA" id="ARBA00022912"/>
    </source>
</evidence>
<evidence type="ECO:0000313" key="8">
    <source>
        <dbReference type="EMBL" id="QGZ55561.1"/>
    </source>
</evidence>
<evidence type="ECO:0000256" key="3">
    <source>
        <dbReference type="ARBA" id="ARBA00022801"/>
    </source>
</evidence>
<evidence type="ECO:0000256" key="5">
    <source>
        <dbReference type="ARBA" id="ARBA00051722"/>
    </source>
</evidence>
<dbReference type="AlphaFoldDB" id="A0A7Z2G5E8"/>
<keyword evidence="3" id="KW-0378">Hydrolase</keyword>
<evidence type="ECO:0000256" key="1">
    <source>
        <dbReference type="ARBA" id="ARBA00011063"/>
    </source>
</evidence>
<dbReference type="PANTHER" id="PTHR11717">
    <property type="entry name" value="LOW MOLECULAR WEIGHT PROTEIN TYROSINE PHOSPHATASE"/>
    <property type="match status" value="1"/>
</dbReference>
<keyword evidence="9" id="KW-1185">Reference proteome</keyword>
<feature type="domain" description="Phosphotyrosine protein phosphatase I" evidence="7">
    <location>
        <begin position="3"/>
        <end position="140"/>
    </location>
</feature>
<sequence length="147" mass="16039">MIESVLVVCEGNICRSPLACAMLARSLPTIGFSSAGTHALIGEGADPLIVELARGRGVQLEDHVATPLTDARVRGADLILTMTKAQRDQIEHAWPFVRGKVYRLIETEGVDVVDPYRRHRATFDLAVAQIEHGVAHWRGVLAGQQVH</sequence>
<dbReference type="InterPro" id="IPR036196">
    <property type="entry name" value="Ptyr_pPase_sf"/>
</dbReference>
<dbReference type="CDD" id="cd16343">
    <property type="entry name" value="LMWPTP"/>
    <property type="match status" value="1"/>
</dbReference>
<evidence type="ECO:0000256" key="6">
    <source>
        <dbReference type="PIRSR" id="PIRSR617867-1"/>
    </source>
</evidence>
<feature type="active site" description="Nucleophile" evidence="6">
    <location>
        <position position="9"/>
    </location>
</feature>
<protein>
    <recommendedName>
        <fullName evidence="2">protein-tyrosine-phosphatase</fullName>
        <ecNumber evidence="2">3.1.3.48</ecNumber>
    </recommendedName>
</protein>
<dbReference type="Proteomes" id="UP000434209">
    <property type="component" value="Chromosome 1"/>
</dbReference>
<dbReference type="InterPro" id="IPR023485">
    <property type="entry name" value="Ptyr_pPase"/>
</dbReference>
<evidence type="ECO:0000259" key="7">
    <source>
        <dbReference type="SMART" id="SM00226"/>
    </source>
</evidence>
<evidence type="ECO:0000313" key="9">
    <source>
        <dbReference type="Proteomes" id="UP000434209"/>
    </source>
</evidence>
<dbReference type="InterPro" id="IPR050438">
    <property type="entry name" value="LMW_PTPase"/>
</dbReference>
<keyword evidence="4" id="KW-0904">Protein phosphatase</keyword>
<proteinExistence type="inferred from homology"/>
<dbReference type="GO" id="GO:0004725">
    <property type="term" value="F:protein tyrosine phosphatase activity"/>
    <property type="evidence" value="ECO:0007669"/>
    <property type="project" value="UniProtKB-EC"/>
</dbReference>
<dbReference type="Gene3D" id="3.40.50.2300">
    <property type="match status" value="1"/>
</dbReference>
<dbReference type="OrthoDB" id="9784339at2"/>
<reference evidence="8 9" key="1">
    <citation type="submission" date="2019-12" db="EMBL/GenBank/DDBJ databases">
        <title>Paraburkholderia acidiphila 7Q-K02 sp. nov and Paraburkholderia acidisoli DHF22 sp. nov., two strains isolated from forest soil.</title>
        <authorList>
            <person name="Gao Z."/>
            <person name="Qiu L."/>
        </authorList>
    </citation>
    <scope>NUCLEOTIDE SEQUENCE [LARGE SCALE GENOMIC DNA]</scope>
    <source>
        <strain evidence="8 9">7Q-K02</strain>
    </source>
</reference>
<organism evidence="8 9">
    <name type="scientific">Paraburkholderia acidiphila</name>
    <dbReference type="NCBI Taxonomy" id="2571747"/>
    <lineage>
        <taxon>Bacteria</taxon>
        <taxon>Pseudomonadati</taxon>
        <taxon>Pseudomonadota</taxon>
        <taxon>Betaproteobacteria</taxon>
        <taxon>Burkholderiales</taxon>
        <taxon>Burkholderiaceae</taxon>
        <taxon>Paraburkholderia</taxon>
    </lineage>
</organism>
<evidence type="ECO:0000256" key="2">
    <source>
        <dbReference type="ARBA" id="ARBA00013064"/>
    </source>
</evidence>
<comment type="catalytic activity">
    <reaction evidence="5">
        <text>O-phospho-L-tyrosyl-[protein] + H2O = L-tyrosyl-[protein] + phosphate</text>
        <dbReference type="Rhea" id="RHEA:10684"/>
        <dbReference type="Rhea" id="RHEA-COMP:10136"/>
        <dbReference type="Rhea" id="RHEA-COMP:20101"/>
        <dbReference type="ChEBI" id="CHEBI:15377"/>
        <dbReference type="ChEBI" id="CHEBI:43474"/>
        <dbReference type="ChEBI" id="CHEBI:46858"/>
        <dbReference type="ChEBI" id="CHEBI:61978"/>
        <dbReference type="EC" id="3.1.3.48"/>
    </reaction>
</comment>
<dbReference type="InterPro" id="IPR017867">
    <property type="entry name" value="Tyr_phospatase_low_mol_wt"/>
</dbReference>
<gene>
    <name evidence="8" type="ORF">FAZ97_11915</name>
</gene>
<dbReference type="EMBL" id="CP046909">
    <property type="protein sequence ID" value="QGZ55561.1"/>
    <property type="molecule type" value="Genomic_DNA"/>
</dbReference>
<dbReference type="Pfam" id="PF01451">
    <property type="entry name" value="LMWPc"/>
    <property type="match status" value="1"/>
</dbReference>
<feature type="active site" description="Proton donor" evidence="6">
    <location>
        <position position="114"/>
    </location>
</feature>
<comment type="similarity">
    <text evidence="1">Belongs to the low molecular weight phosphotyrosine protein phosphatase family.</text>
</comment>
<dbReference type="SMART" id="SM00226">
    <property type="entry name" value="LMWPc"/>
    <property type="match status" value="1"/>
</dbReference>